<dbReference type="PANTHER" id="PTHR44259:SF111">
    <property type="entry name" value="OS04G0167600 PROTEIN"/>
    <property type="match status" value="1"/>
</dbReference>
<feature type="domain" description="KIB1-4 beta-propeller" evidence="1">
    <location>
        <begin position="72"/>
        <end position="365"/>
    </location>
</feature>
<keyword evidence="3" id="KW-1185">Reference proteome</keyword>
<accession>A0A835BM68</accession>
<dbReference type="InterPro" id="IPR036047">
    <property type="entry name" value="F-box-like_dom_sf"/>
</dbReference>
<dbReference type="Proteomes" id="UP000636709">
    <property type="component" value="Unassembled WGS sequence"/>
</dbReference>
<dbReference type="SUPFAM" id="SSF81383">
    <property type="entry name" value="F-box domain"/>
    <property type="match status" value="1"/>
</dbReference>
<gene>
    <name evidence="2" type="ORF">HU200_039645</name>
</gene>
<dbReference type="EMBL" id="JACEFO010001939">
    <property type="protein sequence ID" value="KAF8692540.1"/>
    <property type="molecule type" value="Genomic_DNA"/>
</dbReference>
<proteinExistence type="predicted"/>
<evidence type="ECO:0000313" key="3">
    <source>
        <dbReference type="Proteomes" id="UP000636709"/>
    </source>
</evidence>
<evidence type="ECO:0000313" key="2">
    <source>
        <dbReference type="EMBL" id="KAF8692540.1"/>
    </source>
</evidence>
<reference evidence="2" key="1">
    <citation type="submission" date="2020-07" db="EMBL/GenBank/DDBJ databases">
        <title>Genome sequence and genetic diversity analysis of an under-domesticated orphan crop, white fonio (Digitaria exilis).</title>
        <authorList>
            <person name="Bennetzen J.L."/>
            <person name="Chen S."/>
            <person name="Ma X."/>
            <person name="Wang X."/>
            <person name="Yssel A.E.J."/>
            <person name="Chaluvadi S.R."/>
            <person name="Johnson M."/>
            <person name="Gangashetty P."/>
            <person name="Hamidou F."/>
            <person name="Sanogo M.D."/>
            <person name="Zwaenepoel A."/>
            <person name="Wallace J."/>
            <person name="Van De Peer Y."/>
            <person name="Van Deynze A."/>
        </authorList>
    </citation>
    <scope>NUCLEOTIDE SEQUENCE</scope>
    <source>
        <tissue evidence="2">Leaves</tissue>
    </source>
</reference>
<dbReference type="InterPro" id="IPR005174">
    <property type="entry name" value="KIB1-4_b-propeller"/>
</dbReference>
<dbReference type="AlphaFoldDB" id="A0A835BM68"/>
<dbReference type="Pfam" id="PF03478">
    <property type="entry name" value="Beta-prop_KIB1-4"/>
    <property type="match status" value="1"/>
</dbReference>
<name>A0A835BM68_9POAL</name>
<dbReference type="OrthoDB" id="616438at2759"/>
<organism evidence="2 3">
    <name type="scientific">Digitaria exilis</name>
    <dbReference type="NCBI Taxonomy" id="1010633"/>
    <lineage>
        <taxon>Eukaryota</taxon>
        <taxon>Viridiplantae</taxon>
        <taxon>Streptophyta</taxon>
        <taxon>Embryophyta</taxon>
        <taxon>Tracheophyta</taxon>
        <taxon>Spermatophyta</taxon>
        <taxon>Magnoliopsida</taxon>
        <taxon>Liliopsida</taxon>
        <taxon>Poales</taxon>
        <taxon>Poaceae</taxon>
        <taxon>PACMAD clade</taxon>
        <taxon>Panicoideae</taxon>
        <taxon>Panicodae</taxon>
        <taxon>Paniceae</taxon>
        <taxon>Anthephorinae</taxon>
        <taxon>Digitaria</taxon>
    </lineage>
</organism>
<sequence length="432" mass="47006">MAQPPQITSPPDWTSLPQELLESIAKRLASGHDAASFRSACSSWRAAVPFATAFGPLLLLPLHPDSDTVSFHSVSEKQTFSLTLPFVLGKVPCGSSCGWVALMDESASVTLLNPFTGAHVELPPADELVAAASSPERTVSKIHGRWWWVIHSGDGGHGNNAPPPPASKAIKLEDMRGVFFHEIVLSAPPADERECVVAMAVLASSTEVAFCRVGLDAAWTLLDTKLEFSVASIVRCQGKFLAIDVTGDISVFSSNAAGATPTATPLPSLSPPDGLCHRSYLESNGELHVVGAMVSMFHDETWSFTYRTELYKCNLLDRVPEWSRVKDVGEVTQFVSKCLGESFSGTSVSLYEKNSIYFSEPLYGDPLDFAHRLETVDIAAGTSKVKPFHENLQRSEALGWIRPNLWTREAPEPKEKIRLVSFSSRVLQISLP</sequence>
<dbReference type="Gene3D" id="1.20.1280.50">
    <property type="match status" value="1"/>
</dbReference>
<dbReference type="PANTHER" id="PTHR44259">
    <property type="entry name" value="OS07G0183000 PROTEIN-RELATED"/>
    <property type="match status" value="1"/>
</dbReference>
<protein>
    <recommendedName>
        <fullName evidence="1">KIB1-4 beta-propeller domain-containing protein</fullName>
    </recommendedName>
</protein>
<dbReference type="InterPro" id="IPR050942">
    <property type="entry name" value="F-box_BR-signaling"/>
</dbReference>
<evidence type="ECO:0000259" key="1">
    <source>
        <dbReference type="Pfam" id="PF03478"/>
    </source>
</evidence>
<comment type="caution">
    <text evidence="2">The sequence shown here is derived from an EMBL/GenBank/DDBJ whole genome shotgun (WGS) entry which is preliminary data.</text>
</comment>